<dbReference type="InterPro" id="IPR032508">
    <property type="entry name" value="FecR_C"/>
</dbReference>
<dbReference type="Gene3D" id="2.60.120.1440">
    <property type="match status" value="1"/>
</dbReference>
<evidence type="ECO:0000259" key="3">
    <source>
        <dbReference type="Pfam" id="PF16344"/>
    </source>
</evidence>
<feature type="domain" description="FecR protein" evidence="2">
    <location>
        <begin position="181"/>
        <end position="277"/>
    </location>
</feature>
<dbReference type="Gene3D" id="3.55.50.30">
    <property type="match status" value="1"/>
</dbReference>
<feature type="domain" description="Protein FecR C-terminal" evidence="3">
    <location>
        <begin position="325"/>
        <end position="393"/>
    </location>
</feature>
<evidence type="ECO:0000259" key="2">
    <source>
        <dbReference type="Pfam" id="PF04773"/>
    </source>
</evidence>
<organism evidence="4 5">
    <name type="scientific">Polaribacter cellanae</name>
    <dbReference type="NCBI Taxonomy" id="2818493"/>
    <lineage>
        <taxon>Bacteria</taxon>
        <taxon>Pseudomonadati</taxon>
        <taxon>Bacteroidota</taxon>
        <taxon>Flavobacteriia</taxon>
        <taxon>Flavobacteriales</taxon>
        <taxon>Flavobacteriaceae</taxon>
    </lineage>
</organism>
<dbReference type="InterPro" id="IPR006860">
    <property type="entry name" value="FecR"/>
</dbReference>
<dbReference type="AlphaFoldDB" id="A0A975CMB9"/>
<gene>
    <name evidence="4" type="ORF">J3359_17505</name>
</gene>
<dbReference type="EMBL" id="CP071869">
    <property type="protein sequence ID" value="QTE22566.1"/>
    <property type="molecule type" value="Genomic_DNA"/>
</dbReference>
<keyword evidence="1" id="KW-0472">Membrane</keyword>
<protein>
    <submittedName>
        <fullName evidence="4">FecR family protein</fullName>
    </submittedName>
</protein>
<evidence type="ECO:0000256" key="1">
    <source>
        <dbReference type="SAM" id="Phobius"/>
    </source>
</evidence>
<dbReference type="PANTHER" id="PTHR30273">
    <property type="entry name" value="PERIPLASMIC SIGNAL SENSOR AND SIGMA FACTOR ACTIVATOR FECR-RELATED"/>
    <property type="match status" value="1"/>
</dbReference>
<dbReference type="RefSeq" id="WP_208078421.1">
    <property type="nucleotide sequence ID" value="NZ_CP071869.1"/>
</dbReference>
<dbReference type="InterPro" id="IPR012373">
    <property type="entry name" value="Ferrdict_sens_TM"/>
</dbReference>
<dbReference type="Proteomes" id="UP000663920">
    <property type="component" value="Chromosome"/>
</dbReference>
<keyword evidence="5" id="KW-1185">Reference proteome</keyword>
<dbReference type="PANTHER" id="PTHR30273:SF2">
    <property type="entry name" value="PROTEIN FECR"/>
    <property type="match status" value="1"/>
</dbReference>
<accession>A0A975CMB9</accession>
<dbReference type="Pfam" id="PF04773">
    <property type="entry name" value="FecR"/>
    <property type="match status" value="1"/>
</dbReference>
<dbReference type="GO" id="GO:0016989">
    <property type="term" value="F:sigma factor antagonist activity"/>
    <property type="evidence" value="ECO:0007669"/>
    <property type="project" value="TreeGrafter"/>
</dbReference>
<evidence type="ECO:0000313" key="5">
    <source>
        <dbReference type="Proteomes" id="UP000663920"/>
    </source>
</evidence>
<proteinExistence type="predicted"/>
<dbReference type="FunFam" id="2.60.120.1440:FF:000001">
    <property type="entry name" value="Putative anti-sigma factor"/>
    <property type="match status" value="1"/>
</dbReference>
<sequence length="394" mass="46026">MKYNYFGVEDFIKDEYFQKWILSTDEMTDNFWENWLLKHPNKKDDVAEAKRFILLMNFNPDEFSDTDFNTTWQNIIEKRDYVNKKSSPKFYILKVAALLVLFLNLGYFLLNQKTTKKAHAKIIIPNKSITLKLENGTTKVIKENINTSLENSKGKVFGNQKGNELIYKKEIEKEKIAYNTLTVPYGKRFKVKLSDGTIVHLNSGTSLKYPVNFIKGQDRLVFLENGEAYFEVAKDKEHPFVVNSNQMNIRVLGTKFNVSSYPEDSSISTVLVEGSVKIYDANKTYNPKTAFLLKPNFKALWKKKTKKIEITNADVDLYTAWIYGKIIFRYITFQDMLKKLERHYNVEIIDNNKTLDNKLFAASFDIETIEDVLETLNTNYHINYTIKDNKIIIN</sequence>
<keyword evidence="1" id="KW-1133">Transmembrane helix</keyword>
<reference evidence="4 5" key="1">
    <citation type="submission" date="2021-03" db="EMBL/GenBank/DDBJ databases">
        <title>Complete genome of Polaribacter_sp.SM13.</title>
        <authorList>
            <person name="Jeong S.W."/>
            <person name="Bae J.W."/>
        </authorList>
    </citation>
    <scope>NUCLEOTIDE SEQUENCE [LARGE SCALE GENOMIC DNA]</scope>
    <source>
        <strain evidence="4 5">SM13</strain>
    </source>
</reference>
<evidence type="ECO:0000313" key="4">
    <source>
        <dbReference type="EMBL" id="QTE22566.1"/>
    </source>
</evidence>
<keyword evidence="1" id="KW-0812">Transmembrane</keyword>
<dbReference type="KEGG" id="pcea:J3359_17505"/>
<dbReference type="Pfam" id="PF16344">
    <property type="entry name" value="FecR_C"/>
    <property type="match status" value="1"/>
</dbReference>
<feature type="transmembrane region" description="Helical" evidence="1">
    <location>
        <begin position="91"/>
        <end position="110"/>
    </location>
</feature>
<name>A0A975CMB9_9FLAO</name>